<reference evidence="1 2" key="1">
    <citation type="submission" date="2018-02" db="EMBL/GenBank/DDBJ databases">
        <authorList>
            <person name="Machado R.A."/>
        </authorList>
    </citation>
    <scope>NUCLEOTIDE SEQUENCE [LARGE SCALE GENOMIC DNA]</scope>
    <source>
        <strain evidence="1 2">T327</strain>
    </source>
</reference>
<protein>
    <submittedName>
        <fullName evidence="1">Uncharacterized protein</fullName>
    </submittedName>
</protein>
<evidence type="ECO:0000313" key="2">
    <source>
        <dbReference type="Proteomes" id="UP000697802"/>
    </source>
</evidence>
<comment type="caution">
    <text evidence="1">The sequence shown here is derived from an EMBL/GenBank/DDBJ whole genome shotgun (WGS) entry which is preliminary data.</text>
</comment>
<dbReference type="EMBL" id="PUJU01000186">
    <property type="protein sequence ID" value="NHB90515.1"/>
    <property type="molecule type" value="Genomic_DNA"/>
</dbReference>
<proteinExistence type="predicted"/>
<dbReference type="Proteomes" id="UP000697802">
    <property type="component" value="Unassembled WGS sequence"/>
</dbReference>
<organism evidence="1 2">
    <name type="scientific">Photorhabdus tasmaniensis</name>
    <dbReference type="NCBI Taxonomy" id="1004159"/>
    <lineage>
        <taxon>Bacteria</taxon>
        <taxon>Pseudomonadati</taxon>
        <taxon>Pseudomonadota</taxon>
        <taxon>Gammaproteobacteria</taxon>
        <taxon>Enterobacterales</taxon>
        <taxon>Morganellaceae</taxon>
        <taxon>Photorhabdus</taxon>
    </lineage>
</organism>
<name>A0ABX0GQW5_9GAMM</name>
<evidence type="ECO:0000313" key="1">
    <source>
        <dbReference type="EMBL" id="NHB90515.1"/>
    </source>
</evidence>
<accession>A0ABX0GQW5</accession>
<keyword evidence="2" id="KW-1185">Reference proteome</keyword>
<sequence>MMAWFGAVAGIYTAAIGGVSALRPLAAGVAAGKLGAYIGNEIGTTVTHGIMFLRGHHTIATEGNAPARQRDAIAHQNKSAALWGALGGVLLLSLDQISKSTDLASK</sequence>
<gene>
    <name evidence="1" type="ORF">C5471_23735</name>
</gene>